<keyword evidence="6" id="KW-1185">Reference proteome</keyword>
<dbReference type="GO" id="GO:0001228">
    <property type="term" value="F:DNA-binding transcription activator activity, RNA polymerase II-specific"/>
    <property type="evidence" value="ECO:0007669"/>
    <property type="project" value="TreeGrafter"/>
</dbReference>
<protein>
    <recommendedName>
        <fullName evidence="4">BZIP domain-containing protein</fullName>
    </recommendedName>
</protein>
<dbReference type="AlphaFoldDB" id="A0A8H7V694"/>
<dbReference type="EMBL" id="JAEPRD010000008">
    <property type="protein sequence ID" value="KAG2211701.1"/>
    <property type="molecule type" value="Genomic_DNA"/>
</dbReference>
<dbReference type="PROSITE" id="PS50217">
    <property type="entry name" value="BZIP"/>
    <property type="match status" value="1"/>
</dbReference>
<feature type="coiled-coil region" evidence="3">
    <location>
        <begin position="264"/>
        <end position="312"/>
    </location>
</feature>
<dbReference type="GO" id="GO:0090575">
    <property type="term" value="C:RNA polymerase II transcription regulator complex"/>
    <property type="evidence" value="ECO:0007669"/>
    <property type="project" value="TreeGrafter"/>
</dbReference>
<dbReference type="Gene3D" id="1.20.5.170">
    <property type="match status" value="1"/>
</dbReference>
<evidence type="ECO:0000256" key="3">
    <source>
        <dbReference type="SAM" id="Coils"/>
    </source>
</evidence>
<dbReference type="InterPro" id="IPR046347">
    <property type="entry name" value="bZIP_sf"/>
</dbReference>
<feature type="domain" description="BZIP" evidence="4">
    <location>
        <begin position="242"/>
        <end position="302"/>
    </location>
</feature>
<evidence type="ECO:0000313" key="5">
    <source>
        <dbReference type="EMBL" id="KAG2211701.1"/>
    </source>
</evidence>
<gene>
    <name evidence="5" type="ORF">INT47_008798</name>
</gene>
<comment type="caution">
    <text evidence="5">The sequence shown here is derived from an EMBL/GenBank/DDBJ whole genome shotgun (WGS) entry which is preliminary data.</text>
</comment>
<comment type="subcellular location">
    <subcellularLocation>
        <location evidence="1">Nucleus</location>
    </subcellularLocation>
</comment>
<reference evidence="5" key="1">
    <citation type="submission" date="2020-12" db="EMBL/GenBank/DDBJ databases">
        <title>Metabolic potential, ecology and presence of endohyphal bacteria is reflected in genomic diversity of Mucoromycotina.</title>
        <authorList>
            <person name="Muszewska A."/>
            <person name="Okrasinska A."/>
            <person name="Steczkiewicz K."/>
            <person name="Drgas O."/>
            <person name="Orlowska M."/>
            <person name="Perlinska-Lenart U."/>
            <person name="Aleksandrzak-Piekarczyk T."/>
            <person name="Szatraj K."/>
            <person name="Zielenkiewicz U."/>
            <person name="Pilsyk S."/>
            <person name="Malc E."/>
            <person name="Mieczkowski P."/>
            <person name="Kruszewska J.S."/>
            <person name="Biernat P."/>
            <person name="Pawlowska J."/>
        </authorList>
    </citation>
    <scope>NUCLEOTIDE SEQUENCE</scope>
    <source>
        <strain evidence="5">WA0000017839</strain>
    </source>
</reference>
<dbReference type="InterPro" id="IPR050936">
    <property type="entry name" value="AP-1-like"/>
</dbReference>
<evidence type="ECO:0000256" key="1">
    <source>
        <dbReference type="ARBA" id="ARBA00004123"/>
    </source>
</evidence>
<organism evidence="5 6">
    <name type="scientific">Mucor saturninus</name>
    <dbReference type="NCBI Taxonomy" id="64648"/>
    <lineage>
        <taxon>Eukaryota</taxon>
        <taxon>Fungi</taxon>
        <taxon>Fungi incertae sedis</taxon>
        <taxon>Mucoromycota</taxon>
        <taxon>Mucoromycotina</taxon>
        <taxon>Mucoromycetes</taxon>
        <taxon>Mucorales</taxon>
        <taxon>Mucorineae</taxon>
        <taxon>Mucoraceae</taxon>
        <taxon>Mucor</taxon>
    </lineage>
</organism>
<dbReference type="SMART" id="SM00338">
    <property type="entry name" value="BRLZ"/>
    <property type="match status" value="1"/>
</dbReference>
<proteinExistence type="predicted"/>
<evidence type="ECO:0000256" key="2">
    <source>
        <dbReference type="ARBA" id="ARBA00023242"/>
    </source>
</evidence>
<dbReference type="OrthoDB" id="5571888at2759"/>
<dbReference type="GO" id="GO:0000976">
    <property type="term" value="F:transcription cis-regulatory region binding"/>
    <property type="evidence" value="ECO:0007669"/>
    <property type="project" value="InterPro"/>
</dbReference>
<dbReference type="SUPFAM" id="SSF57959">
    <property type="entry name" value="Leucine zipper domain"/>
    <property type="match status" value="1"/>
</dbReference>
<sequence>MNFEDIVDMDWVDTHTTLEDTTDFSSEYFFDHQPDFLLEQPLTPPLQASTIEPEIKMEPISSMPTTEQIKQLIEIAKRQLALREQHYLQQQEQQPSLFQPIIDTPAVVNETTAAPSNIFSMPPLPILSPTTVATSDITAIENATTLETISKQMNAAAAAAAASAASAAAAVAATNNTNVAAVSTAAAATAAVNSKNNVTSPLSSEMTNVGRRDSLASMTDESISLEAYAEADGIDLKRLTPKERRQLRNKLSARNFRVRRKEYISTLEGQVNDHKMAAEALKDKLVKVEEENKKLRKEMDNLKRQNQILLSQKSSSSPRILSSSLPKPNLNKDISIMGTKATDSYRQQDNCILVSNAIMPVWDYNAILSNQHKKIEQQQQQPKNEYMDLLVGQFLLSVVQLASCMPRGTNQIKDDDYRLPLMPDDRDFSSSSTTIKSTNSSLSISNNFLASTSSSFPTLINSPPLSSSYMEDLYDVLIQSALINSSNSDKSFWWWDNSNSQAM</sequence>
<dbReference type="CDD" id="cd14810">
    <property type="entry name" value="bZIP_u1"/>
    <property type="match status" value="1"/>
</dbReference>
<evidence type="ECO:0000259" key="4">
    <source>
        <dbReference type="PROSITE" id="PS50217"/>
    </source>
</evidence>
<dbReference type="Proteomes" id="UP000603453">
    <property type="component" value="Unassembled WGS sequence"/>
</dbReference>
<evidence type="ECO:0000313" key="6">
    <source>
        <dbReference type="Proteomes" id="UP000603453"/>
    </source>
</evidence>
<name>A0A8H7V694_9FUNG</name>
<accession>A0A8H7V694</accession>
<dbReference type="InterPro" id="IPR004827">
    <property type="entry name" value="bZIP"/>
</dbReference>
<keyword evidence="3" id="KW-0175">Coiled coil</keyword>
<dbReference type="PANTHER" id="PTHR40621">
    <property type="entry name" value="TRANSCRIPTION FACTOR KAPC-RELATED"/>
    <property type="match status" value="1"/>
</dbReference>
<keyword evidence="2" id="KW-0539">Nucleus</keyword>
<dbReference type="PANTHER" id="PTHR40621:SF10">
    <property type="entry name" value="BZIP DOMAIN-CONTAINING PROTEIN"/>
    <property type="match status" value="1"/>
</dbReference>
<dbReference type="PROSITE" id="PS00036">
    <property type="entry name" value="BZIP_BASIC"/>
    <property type="match status" value="1"/>
</dbReference>